<organism evidence="2 3">
    <name type="scientific">Desulfofustis glycolicus DSM 9705</name>
    <dbReference type="NCBI Taxonomy" id="1121409"/>
    <lineage>
        <taxon>Bacteria</taxon>
        <taxon>Pseudomonadati</taxon>
        <taxon>Thermodesulfobacteriota</taxon>
        <taxon>Desulfobulbia</taxon>
        <taxon>Desulfobulbales</taxon>
        <taxon>Desulfocapsaceae</taxon>
        <taxon>Desulfofustis</taxon>
    </lineage>
</organism>
<dbReference type="Proteomes" id="UP000184139">
    <property type="component" value="Unassembled WGS sequence"/>
</dbReference>
<dbReference type="STRING" id="1121409.SAMN02745124_00668"/>
<proteinExistence type="predicted"/>
<feature type="transmembrane region" description="Helical" evidence="1">
    <location>
        <begin position="64"/>
        <end position="82"/>
    </location>
</feature>
<dbReference type="Gene3D" id="1.20.1530.20">
    <property type="match status" value="1"/>
</dbReference>
<dbReference type="PANTHER" id="PTHR18640:SF10">
    <property type="entry name" value="SODIUM_METABOLITE COTRANSPORTER BASS4, CHLOROPLASTIC-RELATED"/>
    <property type="match status" value="1"/>
</dbReference>
<feature type="transmembrane region" description="Helical" evidence="1">
    <location>
        <begin position="94"/>
        <end position="117"/>
    </location>
</feature>
<feature type="transmembrane region" description="Helical" evidence="1">
    <location>
        <begin position="124"/>
        <end position="146"/>
    </location>
</feature>
<feature type="transmembrane region" description="Helical" evidence="1">
    <location>
        <begin position="287"/>
        <end position="308"/>
    </location>
</feature>
<dbReference type="AlphaFoldDB" id="A0A1M5T982"/>
<name>A0A1M5T982_9BACT</name>
<keyword evidence="3" id="KW-1185">Reference proteome</keyword>
<accession>A0A1M5T982</accession>
<sequence>MLGFLKQQWFILGIAAAAAIGFVEPDWGAVLQDYDIFSIGIFLSFFATGLCLETRAILRQVRSVRAPVAALLSSLILYPLLAWGAALPLLPAEFIVGVCIIGTAPVTVSSGTIMTAIARGNVPLSLLICILTSFLAIFTIPVMLNLLLSVGRDIDLPVLHMLGGLALKALLPLILGLLARPAAKGFVKRYSHHLSIFQSGIIILVIFNAVSNSADDLADLGSSIITVTVFMICLHVFMLVFNFLFARLIRLDHASLVAFTIHTSQKTLAISYIVWAGHFAADYPAAFIPAIICQLTQMTLGTFVADFFKNHRRSPAHT</sequence>
<keyword evidence="1" id="KW-0812">Transmembrane</keyword>
<dbReference type="PANTHER" id="PTHR18640">
    <property type="entry name" value="SOLUTE CARRIER FAMILY 10 MEMBER 7"/>
    <property type="match status" value="1"/>
</dbReference>
<gene>
    <name evidence="2" type="ORF">SAMN02745124_00668</name>
</gene>
<evidence type="ECO:0000256" key="1">
    <source>
        <dbReference type="SAM" id="Phobius"/>
    </source>
</evidence>
<dbReference type="Pfam" id="PF13593">
    <property type="entry name" value="SBF_like"/>
    <property type="match status" value="1"/>
</dbReference>
<dbReference type="RefSeq" id="WP_073373394.1">
    <property type="nucleotide sequence ID" value="NZ_FQXS01000002.1"/>
</dbReference>
<feature type="transmembrane region" description="Helical" evidence="1">
    <location>
        <begin position="158"/>
        <end position="178"/>
    </location>
</feature>
<evidence type="ECO:0000313" key="2">
    <source>
        <dbReference type="EMBL" id="SHH47327.1"/>
    </source>
</evidence>
<dbReference type="EMBL" id="FQXS01000002">
    <property type="protein sequence ID" value="SHH47327.1"/>
    <property type="molecule type" value="Genomic_DNA"/>
</dbReference>
<feature type="transmembrane region" description="Helical" evidence="1">
    <location>
        <begin position="190"/>
        <end position="210"/>
    </location>
</feature>
<feature type="transmembrane region" description="Helical" evidence="1">
    <location>
        <begin position="35"/>
        <end position="52"/>
    </location>
</feature>
<keyword evidence="1" id="KW-0472">Membrane</keyword>
<dbReference type="OrthoDB" id="245077at2"/>
<reference evidence="2 3" key="1">
    <citation type="submission" date="2016-11" db="EMBL/GenBank/DDBJ databases">
        <authorList>
            <person name="Jaros S."/>
            <person name="Januszkiewicz K."/>
            <person name="Wedrychowicz H."/>
        </authorList>
    </citation>
    <scope>NUCLEOTIDE SEQUENCE [LARGE SCALE GENOMIC DNA]</scope>
    <source>
        <strain evidence="2 3">DSM 9705</strain>
    </source>
</reference>
<dbReference type="InterPro" id="IPR038770">
    <property type="entry name" value="Na+/solute_symporter_sf"/>
</dbReference>
<dbReference type="InterPro" id="IPR016833">
    <property type="entry name" value="Put_Na-Bile_cotransptr"/>
</dbReference>
<evidence type="ECO:0000313" key="3">
    <source>
        <dbReference type="Proteomes" id="UP000184139"/>
    </source>
</evidence>
<feature type="transmembrane region" description="Helical" evidence="1">
    <location>
        <begin position="256"/>
        <end position="275"/>
    </location>
</feature>
<feature type="transmembrane region" description="Helical" evidence="1">
    <location>
        <begin position="222"/>
        <end position="244"/>
    </location>
</feature>
<keyword evidence="1" id="KW-1133">Transmembrane helix</keyword>
<protein>
    <submittedName>
        <fullName evidence="2">Predicted Na+-dependent transporter</fullName>
    </submittedName>
</protein>